<feature type="compositionally biased region" description="Polar residues" evidence="1">
    <location>
        <begin position="84"/>
        <end position="96"/>
    </location>
</feature>
<dbReference type="EMBL" id="VSRR010128199">
    <property type="protein sequence ID" value="MPD01695.1"/>
    <property type="molecule type" value="Genomic_DNA"/>
</dbReference>
<dbReference type="AlphaFoldDB" id="A0A5B7KAP8"/>
<evidence type="ECO:0000313" key="2">
    <source>
        <dbReference type="EMBL" id="MPD01695.1"/>
    </source>
</evidence>
<reference evidence="2 3" key="1">
    <citation type="submission" date="2019-05" db="EMBL/GenBank/DDBJ databases">
        <title>Another draft genome of Portunus trituberculatus and its Hox gene families provides insights of decapod evolution.</title>
        <authorList>
            <person name="Jeong J.-H."/>
            <person name="Song I."/>
            <person name="Kim S."/>
            <person name="Choi T."/>
            <person name="Kim D."/>
            <person name="Ryu S."/>
            <person name="Kim W."/>
        </authorList>
    </citation>
    <scope>NUCLEOTIDE SEQUENCE [LARGE SCALE GENOMIC DNA]</scope>
    <source>
        <tissue evidence="2">Muscle</tissue>
    </source>
</reference>
<name>A0A5B7KAP8_PORTR</name>
<gene>
    <name evidence="2" type="ORF">E2C01_097235</name>
</gene>
<organism evidence="2 3">
    <name type="scientific">Portunus trituberculatus</name>
    <name type="common">Swimming crab</name>
    <name type="synonym">Neptunus trituberculatus</name>
    <dbReference type="NCBI Taxonomy" id="210409"/>
    <lineage>
        <taxon>Eukaryota</taxon>
        <taxon>Metazoa</taxon>
        <taxon>Ecdysozoa</taxon>
        <taxon>Arthropoda</taxon>
        <taxon>Crustacea</taxon>
        <taxon>Multicrustacea</taxon>
        <taxon>Malacostraca</taxon>
        <taxon>Eumalacostraca</taxon>
        <taxon>Eucarida</taxon>
        <taxon>Decapoda</taxon>
        <taxon>Pleocyemata</taxon>
        <taxon>Brachyura</taxon>
        <taxon>Eubrachyura</taxon>
        <taxon>Portunoidea</taxon>
        <taxon>Portunidae</taxon>
        <taxon>Portuninae</taxon>
        <taxon>Portunus</taxon>
    </lineage>
</organism>
<sequence length="103" mass="10154">MGLVCEGSGGGGGGKGGEGAGGSLGGRGEQRPSPLARRFLWARRRSRGWSVGDMGGWAAVSGGSPRPSPGERPRGTSDAALGPVTSQGPKSGQVTPTLRAPSV</sequence>
<proteinExistence type="predicted"/>
<dbReference type="Proteomes" id="UP000324222">
    <property type="component" value="Unassembled WGS sequence"/>
</dbReference>
<feature type="region of interest" description="Disordered" evidence="1">
    <location>
        <begin position="1"/>
        <end position="37"/>
    </location>
</feature>
<comment type="caution">
    <text evidence="2">The sequence shown here is derived from an EMBL/GenBank/DDBJ whole genome shotgun (WGS) entry which is preliminary data.</text>
</comment>
<evidence type="ECO:0000256" key="1">
    <source>
        <dbReference type="SAM" id="MobiDB-lite"/>
    </source>
</evidence>
<feature type="compositionally biased region" description="Gly residues" evidence="1">
    <location>
        <begin position="7"/>
        <end position="27"/>
    </location>
</feature>
<feature type="region of interest" description="Disordered" evidence="1">
    <location>
        <begin position="49"/>
        <end position="103"/>
    </location>
</feature>
<accession>A0A5B7KAP8</accession>
<keyword evidence="3" id="KW-1185">Reference proteome</keyword>
<evidence type="ECO:0000313" key="3">
    <source>
        <dbReference type="Proteomes" id="UP000324222"/>
    </source>
</evidence>
<protein>
    <submittedName>
        <fullName evidence="2">Uncharacterized protein</fullName>
    </submittedName>
</protein>